<name>A7RX85_NEMVE</name>
<dbReference type="GO" id="GO:0005886">
    <property type="term" value="C:plasma membrane"/>
    <property type="evidence" value="ECO:0007669"/>
    <property type="project" value="UniProtKB-SubCell"/>
</dbReference>
<dbReference type="PANTHER" id="PTHR22750">
    <property type="entry name" value="G-PROTEIN COUPLED RECEPTOR"/>
    <property type="match status" value="1"/>
</dbReference>
<feature type="transmembrane region" description="Helical" evidence="7">
    <location>
        <begin position="62"/>
        <end position="79"/>
    </location>
</feature>
<reference evidence="9 10" key="1">
    <citation type="journal article" date="2007" name="Science">
        <title>Sea anemone genome reveals ancestral eumetazoan gene repertoire and genomic organization.</title>
        <authorList>
            <person name="Putnam N.H."/>
            <person name="Srivastava M."/>
            <person name="Hellsten U."/>
            <person name="Dirks B."/>
            <person name="Chapman J."/>
            <person name="Salamov A."/>
            <person name="Terry A."/>
            <person name="Shapiro H."/>
            <person name="Lindquist E."/>
            <person name="Kapitonov V.V."/>
            <person name="Jurka J."/>
            <person name="Genikhovich G."/>
            <person name="Grigoriev I.V."/>
            <person name="Lucas S.M."/>
            <person name="Steele R.E."/>
            <person name="Finnerty J.R."/>
            <person name="Technau U."/>
            <person name="Martindale M.Q."/>
            <person name="Rokhsar D.S."/>
        </authorList>
    </citation>
    <scope>NUCLEOTIDE SEQUENCE [LARGE SCALE GENOMIC DNA]</scope>
    <source>
        <strain evidence="10">CH2 X CH6</strain>
    </source>
</reference>
<dbReference type="HOGENOM" id="CLU_009579_14_1_1"/>
<dbReference type="Proteomes" id="UP000001593">
    <property type="component" value="Unassembled WGS sequence"/>
</dbReference>
<dbReference type="InterPro" id="IPR000276">
    <property type="entry name" value="GPCR_Rhodpsn"/>
</dbReference>
<dbReference type="AlphaFoldDB" id="A7RX85"/>
<feature type="transmembrane region" description="Helical" evidence="7">
    <location>
        <begin position="27"/>
        <end position="50"/>
    </location>
</feature>
<feature type="transmembrane region" description="Helical" evidence="7">
    <location>
        <begin position="99"/>
        <end position="123"/>
    </location>
</feature>
<evidence type="ECO:0000259" key="8">
    <source>
        <dbReference type="PROSITE" id="PS50262"/>
    </source>
</evidence>
<dbReference type="OrthoDB" id="5963771at2759"/>
<evidence type="ECO:0000313" key="9">
    <source>
        <dbReference type="EMBL" id="EDO43920.1"/>
    </source>
</evidence>
<evidence type="ECO:0000256" key="1">
    <source>
        <dbReference type="ARBA" id="ARBA00004651"/>
    </source>
</evidence>
<keyword evidence="6" id="KW-0675">Receptor</keyword>
<proteinExistence type="inferred from homology"/>
<dbReference type="CDD" id="cd00637">
    <property type="entry name" value="7tm_classA_rhodopsin-like"/>
    <property type="match status" value="1"/>
</dbReference>
<evidence type="ECO:0000313" key="10">
    <source>
        <dbReference type="Proteomes" id="UP000001593"/>
    </source>
</evidence>
<sequence length="342" mass="38564">MANNTNSSWEHCFFITDFEFNKLSNTITSVLNCVSAPVALFGNLGVLLAFCLSRRLRTPSNLLLAGLAFSDMLTGFIVQPLDIANALQENLYGETSCSLYMSFELSTWLLLMSSFLTLTAISCERFAALTLHLRYQQMFTMKRAAMALIMIWLISLSLNVIRLLLLESLFWCITLTTVSICLVLILLTNYVLIKAVQRHRKLIRSHQVVQRNKTPRSRDAAVIYVFAAVLICYIPDFVVIIHTLITGGTDLTKFVANIAESVTFLTSSINPAIYCWRIEEIRREIARLLGIRESHPSFKNLGSRSSRHDEGAINGSAWSNRTENTTVNYSTTPKELIIDTRC</sequence>
<keyword evidence="10" id="KW-1185">Reference proteome</keyword>
<keyword evidence="2" id="KW-1003">Cell membrane</keyword>
<evidence type="ECO:0000256" key="4">
    <source>
        <dbReference type="ARBA" id="ARBA00022989"/>
    </source>
</evidence>
<keyword evidence="4 7" id="KW-1133">Transmembrane helix</keyword>
<evidence type="ECO:0000256" key="5">
    <source>
        <dbReference type="ARBA" id="ARBA00023136"/>
    </source>
</evidence>
<comment type="subcellular location">
    <subcellularLocation>
        <location evidence="1">Cell membrane</location>
        <topology evidence="1">Multi-pass membrane protein</topology>
    </subcellularLocation>
</comment>
<feature type="transmembrane region" description="Helical" evidence="7">
    <location>
        <begin position="221"/>
        <end position="245"/>
    </location>
</feature>
<feature type="domain" description="G-protein coupled receptors family 1 profile" evidence="8">
    <location>
        <begin position="42"/>
        <end position="274"/>
    </location>
</feature>
<dbReference type="SMART" id="SM01381">
    <property type="entry name" value="7TM_GPCR_Srsx"/>
    <property type="match status" value="1"/>
</dbReference>
<dbReference type="PRINTS" id="PR00237">
    <property type="entry name" value="GPCRRHODOPSN"/>
</dbReference>
<dbReference type="InParanoid" id="A7RX85"/>
<dbReference type="EMBL" id="DS469549">
    <property type="protein sequence ID" value="EDO43920.1"/>
    <property type="molecule type" value="Genomic_DNA"/>
</dbReference>
<dbReference type="PhylomeDB" id="A7RX85"/>
<keyword evidence="5 7" id="KW-0472">Membrane</keyword>
<dbReference type="Gene3D" id="1.20.1070.10">
    <property type="entry name" value="Rhodopsin 7-helix transmembrane proteins"/>
    <property type="match status" value="1"/>
</dbReference>
<dbReference type="PROSITE" id="PS00237">
    <property type="entry name" value="G_PROTEIN_RECEP_F1_1"/>
    <property type="match status" value="1"/>
</dbReference>
<protein>
    <recommendedName>
        <fullName evidence="8">G-protein coupled receptors family 1 profile domain-containing protein</fullName>
    </recommendedName>
</protein>
<organism evidence="9 10">
    <name type="scientific">Nematostella vectensis</name>
    <name type="common">Starlet sea anemone</name>
    <dbReference type="NCBI Taxonomy" id="45351"/>
    <lineage>
        <taxon>Eukaryota</taxon>
        <taxon>Metazoa</taxon>
        <taxon>Cnidaria</taxon>
        <taxon>Anthozoa</taxon>
        <taxon>Hexacorallia</taxon>
        <taxon>Actiniaria</taxon>
        <taxon>Edwardsiidae</taxon>
        <taxon>Nematostella</taxon>
    </lineage>
</organism>
<dbReference type="PROSITE" id="PS50262">
    <property type="entry name" value="G_PROTEIN_RECEP_F1_2"/>
    <property type="match status" value="1"/>
</dbReference>
<keyword evidence="6" id="KW-0297">G-protein coupled receptor</keyword>
<dbReference type="KEGG" id="nve:5515934"/>
<keyword evidence="6" id="KW-0807">Transducer</keyword>
<accession>A7RX85</accession>
<dbReference type="eggNOG" id="KOG3656">
    <property type="taxonomic scope" value="Eukaryota"/>
</dbReference>
<dbReference type="STRING" id="45351.A7RX85"/>
<dbReference type="OMA" id="HDEGAIN"/>
<dbReference type="GO" id="GO:0004930">
    <property type="term" value="F:G protein-coupled receptor activity"/>
    <property type="evidence" value="ECO:0007669"/>
    <property type="project" value="UniProtKB-KW"/>
</dbReference>
<feature type="transmembrane region" description="Helical" evidence="7">
    <location>
        <begin position="168"/>
        <end position="192"/>
    </location>
</feature>
<feature type="transmembrane region" description="Helical" evidence="7">
    <location>
        <begin position="144"/>
        <end position="162"/>
    </location>
</feature>
<evidence type="ECO:0000256" key="3">
    <source>
        <dbReference type="ARBA" id="ARBA00022692"/>
    </source>
</evidence>
<keyword evidence="3 6" id="KW-0812">Transmembrane</keyword>
<dbReference type="InterPro" id="IPR017452">
    <property type="entry name" value="GPCR_Rhodpsn_7TM"/>
</dbReference>
<evidence type="ECO:0000256" key="2">
    <source>
        <dbReference type="ARBA" id="ARBA00022475"/>
    </source>
</evidence>
<evidence type="ECO:0000256" key="6">
    <source>
        <dbReference type="RuleBase" id="RU000688"/>
    </source>
</evidence>
<comment type="similarity">
    <text evidence="6">Belongs to the G-protein coupled receptor 1 family.</text>
</comment>
<gene>
    <name evidence="9" type="ORF">NEMVEDRAFT_v1g203500</name>
</gene>
<dbReference type="SUPFAM" id="SSF81321">
    <property type="entry name" value="Family A G protein-coupled receptor-like"/>
    <property type="match status" value="1"/>
</dbReference>
<evidence type="ECO:0000256" key="7">
    <source>
        <dbReference type="SAM" id="Phobius"/>
    </source>
</evidence>
<dbReference type="Pfam" id="PF00001">
    <property type="entry name" value="7tm_1"/>
    <property type="match status" value="1"/>
</dbReference>